<protein>
    <submittedName>
        <fullName evidence="2">Uncharacterized protein</fullName>
    </submittedName>
</protein>
<evidence type="ECO:0000313" key="2">
    <source>
        <dbReference type="EnsemblPlants" id="OBART01G34460.1"/>
    </source>
</evidence>
<proteinExistence type="predicted"/>
<sequence length="176" mass="19520">MVHGPSSHSPEPVNNLLIPNLSLHWHGADEQSTRPPPPTETERGEGERQAVGVEASEWMGGGGGDELSAQPRKRPRGGSRRWSSRGRQPGRQQKAAPRRPGRRPKAEGVRRRPMVACSKRQSARSARSPGGDGDDGEAGARLDGIDRNDDDLDRNDDDLQMTTARWLRGWWRGRRQ</sequence>
<reference evidence="2" key="1">
    <citation type="journal article" date="2009" name="Rice">
        <title>De Novo Next Generation Sequencing of Plant Genomes.</title>
        <authorList>
            <person name="Rounsley S."/>
            <person name="Marri P.R."/>
            <person name="Yu Y."/>
            <person name="He R."/>
            <person name="Sisneros N."/>
            <person name="Goicoechea J.L."/>
            <person name="Lee S.J."/>
            <person name="Angelova A."/>
            <person name="Kudrna D."/>
            <person name="Luo M."/>
            <person name="Affourtit J."/>
            <person name="Desany B."/>
            <person name="Knight J."/>
            <person name="Niazi F."/>
            <person name="Egholm M."/>
            <person name="Wing R.A."/>
        </authorList>
    </citation>
    <scope>NUCLEOTIDE SEQUENCE [LARGE SCALE GENOMIC DNA]</scope>
    <source>
        <strain evidence="2">cv. IRGC 105608</strain>
    </source>
</reference>
<dbReference type="AlphaFoldDB" id="A0A0D3EV87"/>
<organism evidence="2">
    <name type="scientific">Oryza barthii</name>
    <dbReference type="NCBI Taxonomy" id="65489"/>
    <lineage>
        <taxon>Eukaryota</taxon>
        <taxon>Viridiplantae</taxon>
        <taxon>Streptophyta</taxon>
        <taxon>Embryophyta</taxon>
        <taxon>Tracheophyta</taxon>
        <taxon>Spermatophyta</taxon>
        <taxon>Magnoliopsida</taxon>
        <taxon>Liliopsida</taxon>
        <taxon>Poales</taxon>
        <taxon>Poaceae</taxon>
        <taxon>BOP clade</taxon>
        <taxon>Oryzoideae</taxon>
        <taxon>Oryzeae</taxon>
        <taxon>Oryzinae</taxon>
        <taxon>Oryza</taxon>
    </lineage>
</organism>
<accession>A0A0D3EV87</accession>
<feature type="region of interest" description="Disordered" evidence="1">
    <location>
        <begin position="1"/>
        <end position="156"/>
    </location>
</feature>
<evidence type="ECO:0000313" key="3">
    <source>
        <dbReference type="Proteomes" id="UP000026960"/>
    </source>
</evidence>
<reference evidence="2" key="2">
    <citation type="submission" date="2015-03" db="UniProtKB">
        <authorList>
            <consortium name="EnsemblPlants"/>
        </authorList>
    </citation>
    <scope>IDENTIFICATION</scope>
</reference>
<name>A0A0D3EV87_9ORYZ</name>
<dbReference type="PaxDb" id="65489-OBART01G34460.1"/>
<feature type="compositionally biased region" description="Basic and acidic residues" evidence="1">
    <location>
        <begin position="138"/>
        <end position="147"/>
    </location>
</feature>
<keyword evidence="3" id="KW-1185">Reference proteome</keyword>
<feature type="compositionally biased region" description="Basic residues" evidence="1">
    <location>
        <begin position="71"/>
        <end position="84"/>
    </location>
</feature>
<dbReference type="Gramene" id="OBART01G34460.1">
    <property type="protein sequence ID" value="OBART01G34460.1"/>
    <property type="gene ID" value="OBART01G34460"/>
</dbReference>
<dbReference type="EnsemblPlants" id="OBART01G34460.1">
    <property type="protein sequence ID" value="OBART01G34460.1"/>
    <property type="gene ID" value="OBART01G34460"/>
</dbReference>
<evidence type="ECO:0000256" key="1">
    <source>
        <dbReference type="SAM" id="MobiDB-lite"/>
    </source>
</evidence>
<feature type="compositionally biased region" description="Low complexity" evidence="1">
    <location>
        <begin position="85"/>
        <end position="95"/>
    </location>
</feature>
<dbReference type="Proteomes" id="UP000026960">
    <property type="component" value="Chromosome 1"/>
</dbReference>
<dbReference type="HOGENOM" id="CLU_130655_0_0_1"/>